<evidence type="ECO:0000259" key="1">
    <source>
        <dbReference type="SMART" id="SM00471"/>
    </source>
</evidence>
<evidence type="ECO:0000313" key="3">
    <source>
        <dbReference type="Proteomes" id="UP000006764"/>
    </source>
</evidence>
<dbReference type="InterPro" id="IPR050135">
    <property type="entry name" value="dGTPase-like"/>
</dbReference>
<dbReference type="InterPro" id="IPR006674">
    <property type="entry name" value="HD_domain"/>
</dbReference>
<dbReference type="STRING" id="391936.S7S_10585"/>
<name>A0A0B4XJU2_9GAMM</name>
<dbReference type="CDD" id="cd00077">
    <property type="entry name" value="HDc"/>
    <property type="match status" value="1"/>
</dbReference>
<dbReference type="EMBL" id="CP004387">
    <property type="protein sequence ID" value="AJD48529.1"/>
    <property type="molecule type" value="Genomic_DNA"/>
</dbReference>
<protein>
    <submittedName>
        <fullName evidence="2">HD superfamily metal-dependent phosphohydrolase</fullName>
    </submittedName>
</protein>
<feature type="domain" description="HD/PDEase" evidence="1">
    <location>
        <begin position="56"/>
        <end position="183"/>
    </location>
</feature>
<dbReference type="GO" id="GO:0008832">
    <property type="term" value="F:dGTPase activity"/>
    <property type="evidence" value="ECO:0007669"/>
    <property type="project" value="TreeGrafter"/>
</dbReference>
<dbReference type="SUPFAM" id="SSF109604">
    <property type="entry name" value="HD-domain/PDEase-like"/>
    <property type="match status" value="1"/>
</dbReference>
<dbReference type="HOGENOM" id="CLU_803244_0_0_6"/>
<keyword evidence="3" id="KW-1185">Reference proteome</keyword>
<dbReference type="InterPro" id="IPR003607">
    <property type="entry name" value="HD/PDEase_dom"/>
</dbReference>
<dbReference type="PANTHER" id="PTHR11373:SF4">
    <property type="entry name" value="DEOXYNUCLEOSIDE TRIPHOSPHATE TRIPHOSPHOHYDROLASE SAMHD1"/>
    <property type="match status" value="1"/>
</dbReference>
<dbReference type="KEGG" id="apac:S7S_10585"/>
<dbReference type="Gene3D" id="1.10.3210.10">
    <property type="entry name" value="Hypothetical protein af1432"/>
    <property type="match status" value="1"/>
</dbReference>
<evidence type="ECO:0000313" key="2">
    <source>
        <dbReference type="EMBL" id="AJD48529.1"/>
    </source>
</evidence>
<organism evidence="2 3">
    <name type="scientific">Isoalcanivorax pacificus W11-5</name>
    <dbReference type="NCBI Taxonomy" id="391936"/>
    <lineage>
        <taxon>Bacteria</taxon>
        <taxon>Pseudomonadati</taxon>
        <taxon>Pseudomonadota</taxon>
        <taxon>Gammaproteobacteria</taxon>
        <taxon>Oceanospirillales</taxon>
        <taxon>Alcanivoracaceae</taxon>
        <taxon>Isoalcanivorax</taxon>
    </lineage>
</organism>
<keyword evidence="2" id="KW-0378">Hydrolase</keyword>
<gene>
    <name evidence="2" type="ORF">S7S_10585</name>
</gene>
<accession>A0A0B4XJU2</accession>
<proteinExistence type="predicted"/>
<dbReference type="OrthoDB" id="9816273at2"/>
<sequence length="345" mass="39566">MPKLYLDRYMKKWMGEWCADPILMGILRSRPLQRLRDISFLGAIDYTALVAGESNEQSNRWEHSLGVATITDFVARERQYDNEKRRHLVAAALLHDIGHAPLSHSVEPYFKRRLGVGHHDLGEYLMEHDKVLSGVLNRHFDLSLIKALIAGKAGQDWGGDLFSSPINVDTIDGILRSMVRFGEAPSLDPLTVAHAAFLEPDRAENRTILDQFWSAKGQVYTHYITSTMGVLADSYCQDYFEYNQRLLTTDHLMETEQEWRHDFPDLFLTLGALGEESQSLARERGASIDYVSRWYFVVPEEEEISARYQVEKTRKKLALLLQDKVVVHQEGGSDGTHRTESRLYH</sequence>
<dbReference type="Proteomes" id="UP000006764">
    <property type="component" value="Chromosome"/>
</dbReference>
<dbReference type="GO" id="GO:0006203">
    <property type="term" value="P:dGTP catabolic process"/>
    <property type="evidence" value="ECO:0007669"/>
    <property type="project" value="TreeGrafter"/>
</dbReference>
<dbReference type="SMART" id="SM00471">
    <property type="entry name" value="HDc"/>
    <property type="match status" value="1"/>
</dbReference>
<dbReference type="Pfam" id="PF01966">
    <property type="entry name" value="HD"/>
    <property type="match status" value="1"/>
</dbReference>
<dbReference type="AlphaFoldDB" id="A0A0B4XJU2"/>
<reference evidence="2 3" key="1">
    <citation type="journal article" date="2012" name="J. Bacteriol.">
        <title>Genome sequence of an alkane-degrading bacterium, Alcanivorax pacificus type strain W11-5, isolated from deep sea sediment.</title>
        <authorList>
            <person name="Lai Q."/>
            <person name="Shao Z."/>
        </authorList>
    </citation>
    <scope>NUCLEOTIDE SEQUENCE [LARGE SCALE GENOMIC DNA]</scope>
    <source>
        <strain evidence="2 3">W11-5</strain>
    </source>
</reference>
<dbReference type="PANTHER" id="PTHR11373">
    <property type="entry name" value="DEOXYNUCLEOSIDE TRIPHOSPHATE TRIPHOSPHOHYDROLASE"/>
    <property type="match status" value="1"/>
</dbReference>